<protein>
    <submittedName>
        <fullName evidence="1 3">Uncharacterized protein</fullName>
    </submittedName>
</protein>
<sequence length="116" mass="13258">MTRKAMTLASFFLRSWRRCGPCTMPADRCSAKRIPPNFEAQNPENYSGLENELRQPRADPYIVRDGVHCARNCASQDRILHDYEDKKIMPNQLLYFFPGLAYHVILSGVPPSKVAT</sequence>
<reference evidence="3" key="1">
    <citation type="submission" date="2017-02" db="UniProtKB">
        <authorList>
            <consortium name="WormBaseParasite"/>
        </authorList>
    </citation>
    <scope>IDENTIFICATION</scope>
</reference>
<evidence type="ECO:0000313" key="3">
    <source>
        <dbReference type="WBParaSite" id="TCLT_0000774101-mRNA-1"/>
    </source>
</evidence>
<organism evidence="3">
    <name type="scientific">Thelazia callipaeda</name>
    <name type="common">Oriental eyeworm</name>
    <name type="synonym">Parasitic nematode</name>
    <dbReference type="NCBI Taxonomy" id="103827"/>
    <lineage>
        <taxon>Eukaryota</taxon>
        <taxon>Metazoa</taxon>
        <taxon>Ecdysozoa</taxon>
        <taxon>Nematoda</taxon>
        <taxon>Chromadorea</taxon>
        <taxon>Rhabditida</taxon>
        <taxon>Spirurina</taxon>
        <taxon>Spiruromorpha</taxon>
        <taxon>Thelazioidea</taxon>
        <taxon>Thelaziidae</taxon>
        <taxon>Thelazia</taxon>
    </lineage>
</organism>
<keyword evidence="2" id="KW-1185">Reference proteome</keyword>
<dbReference type="AlphaFoldDB" id="A0A0N5D455"/>
<evidence type="ECO:0000313" key="2">
    <source>
        <dbReference type="Proteomes" id="UP000276776"/>
    </source>
</evidence>
<proteinExistence type="predicted"/>
<evidence type="ECO:0000313" key="1">
    <source>
        <dbReference type="EMBL" id="VDN05214.1"/>
    </source>
</evidence>
<dbReference type="Proteomes" id="UP000276776">
    <property type="component" value="Unassembled WGS sequence"/>
</dbReference>
<dbReference type="EMBL" id="UYYF01004539">
    <property type="protein sequence ID" value="VDN05214.1"/>
    <property type="molecule type" value="Genomic_DNA"/>
</dbReference>
<dbReference type="WBParaSite" id="TCLT_0000774101-mRNA-1">
    <property type="protein sequence ID" value="TCLT_0000774101-mRNA-1"/>
    <property type="gene ID" value="TCLT_0000774101"/>
</dbReference>
<reference evidence="1 2" key="2">
    <citation type="submission" date="2018-11" db="EMBL/GenBank/DDBJ databases">
        <authorList>
            <consortium name="Pathogen Informatics"/>
        </authorList>
    </citation>
    <scope>NUCLEOTIDE SEQUENCE [LARGE SCALE GENOMIC DNA]</scope>
</reference>
<accession>A0A0N5D455</accession>
<name>A0A0N5D455_THECL</name>
<gene>
    <name evidence="1" type="ORF">TCLT_LOCUS7730</name>
</gene>